<dbReference type="Proteomes" id="UP000316225">
    <property type="component" value="Unassembled WGS sequence"/>
</dbReference>
<dbReference type="EMBL" id="VLKU01000004">
    <property type="protein sequence ID" value="TWI35088.1"/>
    <property type="molecule type" value="Genomic_DNA"/>
</dbReference>
<dbReference type="PIRSF" id="PIRSF033328">
    <property type="entry name" value="Phest_Mll4975"/>
    <property type="match status" value="1"/>
</dbReference>
<dbReference type="OrthoDB" id="4954742at2"/>
<organism evidence="1 2">
    <name type="scientific">Paracoccus sulfuroxidans</name>
    <dbReference type="NCBI Taxonomy" id="384678"/>
    <lineage>
        <taxon>Bacteria</taxon>
        <taxon>Pseudomonadati</taxon>
        <taxon>Pseudomonadota</taxon>
        <taxon>Alphaproteobacteria</taxon>
        <taxon>Rhodobacterales</taxon>
        <taxon>Paracoccaceae</taxon>
        <taxon>Paracoccus</taxon>
    </lineage>
</organism>
<dbReference type="Pfam" id="PF06299">
    <property type="entry name" value="DUF1045"/>
    <property type="match status" value="1"/>
</dbReference>
<comment type="caution">
    <text evidence="1">The sequence shown here is derived from an EMBL/GenBank/DDBJ whole genome shotgun (WGS) entry which is preliminary data.</text>
</comment>
<gene>
    <name evidence="1" type="ORF">IQ24_01597</name>
</gene>
<reference evidence="1 2" key="1">
    <citation type="journal article" date="2015" name="Stand. Genomic Sci.">
        <title>Genomic Encyclopedia of Bacterial and Archaeal Type Strains, Phase III: the genomes of soil and plant-associated and newly described type strains.</title>
        <authorList>
            <person name="Whitman W.B."/>
            <person name="Woyke T."/>
            <person name="Klenk H.P."/>
            <person name="Zhou Y."/>
            <person name="Lilburn T.G."/>
            <person name="Beck B.J."/>
            <person name="De Vos P."/>
            <person name="Vandamme P."/>
            <person name="Eisen J.A."/>
            <person name="Garrity G."/>
            <person name="Hugenholtz P."/>
            <person name="Kyrpides N.C."/>
        </authorList>
    </citation>
    <scope>NUCLEOTIDE SEQUENCE [LARGE SCALE GENOMIC DNA]</scope>
    <source>
        <strain evidence="1 2">CGMCC 1.5364</strain>
    </source>
</reference>
<dbReference type="RefSeq" id="WP_145397297.1">
    <property type="nucleotide sequence ID" value="NZ_VLKU01000004.1"/>
</dbReference>
<name>A0A562NSA7_9RHOB</name>
<keyword evidence="2" id="KW-1185">Reference proteome</keyword>
<evidence type="ECO:0000313" key="1">
    <source>
        <dbReference type="EMBL" id="TWI35088.1"/>
    </source>
</evidence>
<proteinExistence type="predicted"/>
<accession>A0A562NSA7</accession>
<dbReference type="AlphaFoldDB" id="A0A562NSA7"/>
<protein>
    <submittedName>
        <fullName evidence="1">Uncharacterized protein DUF1045</fullName>
    </submittedName>
</protein>
<evidence type="ECO:0000313" key="2">
    <source>
        <dbReference type="Proteomes" id="UP000316225"/>
    </source>
</evidence>
<dbReference type="InterPro" id="IPR009389">
    <property type="entry name" value="DUF1045"/>
</dbReference>
<sequence>MDFKRFAIYHLPDAELGRFGSSWLGWDARKGRTLPHPDLPLPIDKLVSTPARYGFHATLKAPFRLADGATAQEVAGAMRAICAQLSGFEMPVSLQDDWGFMALRPEGPPPPQLIALEAALVTRLDHLRAPLTEAERARRHPDRLPPKALAHLDHWGYPFVLDAFQYHLTLTGALPVPQQQDIRKVLDPVLAPLLARPMPVRAVALMGEDRAGFFHLIEEVPLA</sequence>